<evidence type="ECO:0000313" key="2">
    <source>
        <dbReference type="Proteomes" id="UP001151760"/>
    </source>
</evidence>
<keyword evidence="2" id="KW-1185">Reference proteome</keyword>
<protein>
    <submittedName>
        <fullName evidence="1">Uncharacterized protein</fullName>
    </submittedName>
</protein>
<name>A0ABQ5IZX4_9ASTR</name>
<evidence type="ECO:0000313" key="1">
    <source>
        <dbReference type="EMBL" id="GJU05436.1"/>
    </source>
</evidence>
<dbReference type="Proteomes" id="UP001151760">
    <property type="component" value="Unassembled WGS sequence"/>
</dbReference>
<reference evidence="1" key="1">
    <citation type="journal article" date="2022" name="Int. J. Mol. Sci.">
        <title>Draft Genome of Tanacetum Coccineum: Genomic Comparison of Closely Related Tanacetum-Family Plants.</title>
        <authorList>
            <person name="Yamashiro T."/>
            <person name="Shiraishi A."/>
            <person name="Nakayama K."/>
            <person name="Satake H."/>
        </authorList>
    </citation>
    <scope>NUCLEOTIDE SEQUENCE</scope>
</reference>
<accession>A0ABQ5IZX4</accession>
<comment type="caution">
    <text evidence="1">The sequence shown here is derived from an EMBL/GenBank/DDBJ whole genome shotgun (WGS) entry which is preliminary data.</text>
</comment>
<dbReference type="EMBL" id="BQNB010021347">
    <property type="protein sequence ID" value="GJU05436.1"/>
    <property type="molecule type" value="Genomic_DNA"/>
</dbReference>
<organism evidence="1 2">
    <name type="scientific">Tanacetum coccineum</name>
    <dbReference type="NCBI Taxonomy" id="301880"/>
    <lineage>
        <taxon>Eukaryota</taxon>
        <taxon>Viridiplantae</taxon>
        <taxon>Streptophyta</taxon>
        <taxon>Embryophyta</taxon>
        <taxon>Tracheophyta</taxon>
        <taxon>Spermatophyta</taxon>
        <taxon>Magnoliopsida</taxon>
        <taxon>eudicotyledons</taxon>
        <taxon>Gunneridae</taxon>
        <taxon>Pentapetalae</taxon>
        <taxon>asterids</taxon>
        <taxon>campanulids</taxon>
        <taxon>Asterales</taxon>
        <taxon>Asteraceae</taxon>
        <taxon>Asteroideae</taxon>
        <taxon>Anthemideae</taxon>
        <taxon>Anthemidinae</taxon>
        <taxon>Tanacetum</taxon>
    </lineage>
</organism>
<reference evidence="1" key="2">
    <citation type="submission" date="2022-01" db="EMBL/GenBank/DDBJ databases">
        <authorList>
            <person name="Yamashiro T."/>
            <person name="Shiraishi A."/>
            <person name="Satake H."/>
            <person name="Nakayama K."/>
        </authorList>
    </citation>
    <scope>NUCLEOTIDE SEQUENCE</scope>
</reference>
<sequence>MTKLLLSIPTQLCCDLFLVDDGAPSGPETTAHSSETNLLLFRVNHTPSTGIFNDCRALLILELLCIFPDSWSSKIPLYIDNDLTTMKFIQAKAECSLSPILTNNCICPIGDNISPLNPIKGVVAVKYYVLGEMRVDECCNNRNEGIRRKVIKTYSRVSRQRRVKHVAPCWHGLSFCFCCCLEDFQMILRIFTVVICLDMAGHPCFLGSRSVKDLLPHIPMAGTSHPLPYAISSSLILTSSALVKVRWNSRRGPEFTWEREDSFKQKYPQLFTNWASSSTTRS</sequence>
<gene>
    <name evidence="1" type="ORF">Tco_1121866</name>
</gene>
<proteinExistence type="predicted"/>